<dbReference type="GO" id="GO:0034628">
    <property type="term" value="P:'de novo' NAD+ biosynthetic process from L-aspartate"/>
    <property type="evidence" value="ECO:0007669"/>
    <property type="project" value="TreeGrafter"/>
</dbReference>
<dbReference type="PANTHER" id="PTHR30573:SF0">
    <property type="entry name" value="QUINOLINATE SYNTHASE, CHLOROPLASTIC"/>
    <property type="match status" value="1"/>
</dbReference>
<sequence length="95" mass="10316">MSNEQIGCSLADAAATPTYMEYLSAASSSTFLERGFSLAMEARRRGMGVQDLYLDRNINDHLQFVLGIDSGMVTSIVATVRKLVGACEVLFFPST</sequence>
<evidence type="ECO:0000313" key="1">
    <source>
        <dbReference type="EMBL" id="KAK7347078.1"/>
    </source>
</evidence>
<dbReference type="PANTHER" id="PTHR30573">
    <property type="entry name" value="QUINOLINATE SYNTHETASE A"/>
    <property type="match status" value="1"/>
</dbReference>
<name>A0AAN9M8D6_PHACN</name>
<reference evidence="1 2" key="1">
    <citation type="submission" date="2024-01" db="EMBL/GenBank/DDBJ databases">
        <title>The genomes of 5 underutilized Papilionoideae crops provide insights into root nodulation and disease resistanc.</title>
        <authorList>
            <person name="Jiang F."/>
        </authorList>
    </citation>
    <scope>NUCLEOTIDE SEQUENCE [LARGE SCALE GENOMIC DNA]</scope>
    <source>
        <strain evidence="1">JINMINGXINNONG_FW02</strain>
        <tissue evidence="1">Leaves</tissue>
    </source>
</reference>
<dbReference type="AlphaFoldDB" id="A0AAN9M8D6"/>
<protein>
    <submittedName>
        <fullName evidence="1">Uncharacterized protein</fullName>
    </submittedName>
</protein>
<dbReference type="Proteomes" id="UP001374584">
    <property type="component" value="Unassembled WGS sequence"/>
</dbReference>
<dbReference type="GO" id="GO:0008987">
    <property type="term" value="F:quinolinate synthetase A activity"/>
    <property type="evidence" value="ECO:0007669"/>
    <property type="project" value="InterPro"/>
</dbReference>
<comment type="caution">
    <text evidence="1">The sequence shown here is derived from an EMBL/GenBank/DDBJ whole genome shotgun (WGS) entry which is preliminary data.</text>
</comment>
<dbReference type="EMBL" id="JAYMYR010000008">
    <property type="protein sequence ID" value="KAK7347078.1"/>
    <property type="molecule type" value="Genomic_DNA"/>
</dbReference>
<dbReference type="GO" id="GO:0051539">
    <property type="term" value="F:4 iron, 4 sulfur cluster binding"/>
    <property type="evidence" value="ECO:0007669"/>
    <property type="project" value="InterPro"/>
</dbReference>
<dbReference type="InterPro" id="IPR003473">
    <property type="entry name" value="NadA"/>
</dbReference>
<evidence type="ECO:0000313" key="2">
    <source>
        <dbReference type="Proteomes" id="UP001374584"/>
    </source>
</evidence>
<accession>A0AAN9M8D6</accession>
<gene>
    <name evidence="1" type="ORF">VNO80_21605</name>
</gene>
<dbReference type="GO" id="GO:0009507">
    <property type="term" value="C:chloroplast"/>
    <property type="evidence" value="ECO:0007669"/>
    <property type="project" value="TreeGrafter"/>
</dbReference>
<proteinExistence type="predicted"/>
<keyword evidence="2" id="KW-1185">Reference proteome</keyword>
<organism evidence="1 2">
    <name type="scientific">Phaseolus coccineus</name>
    <name type="common">Scarlet runner bean</name>
    <name type="synonym">Phaseolus multiflorus</name>
    <dbReference type="NCBI Taxonomy" id="3886"/>
    <lineage>
        <taxon>Eukaryota</taxon>
        <taxon>Viridiplantae</taxon>
        <taxon>Streptophyta</taxon>
        <taxon>Embryophyta</taxon>
        <taxon>Tracheophyta</taxon>
        <taxon>Spermatophyta</taxon>
        <taxon>Magnoliopsida</taxon>
        <taxon>eudicotyledons</taxon>
        <taxon>Gunneridae</taxon>
        <taxon>Pentapetalae</taxon>
        <taxon>rosids</taxon>
        <taxon>fabids</taxon>
        <taxon>Fabales</taxon>
        <taxon>Fabaceae</taxon>
        <taxon>Papilionoideae</taxon>
        <taxon>50 kb inversion clade</taxon>
        <taxon>NPAAA clade</taxon>
        <taxon>indigoferoid/millettioid clade</taxon>
        <taxon>Phaseoleae</taxon>
        <taxon>Phaseolus</taxon>
    </lineage>
</organism>